<feature type="non-terminal residue" evidence="1">
    <location>
        <position position="1"/>
    </location>
</feature>
<comment type="caution">
    <text evidence="1">The sequence shown here is derived from an EMBL/GenBank/DDBJ whole genome shotgun (WGS) entry which is preliminary data.</text>
</comment>
<accession>A0A7C0XYP8</accession>
<dbReference type="AlphaFoldDB" id="A0A7C0XYP8"/>
<dbReference type="Proteomes" id="UP000886210">
    <property type="component" value="Unassembled WGS sequence"/>
</dbReference>
<dbReference type="SUPFAM" id="SSF51161">
    <property type="entry name" value="Trimeric LpxA-like enzymes"/>
    <property type="match status" value="1"/>
</dbReference>
<proteinExistence type="predicted"/>
<protein>
    <submittedName>
        <fullName evidence="1">Gamma carbonic anhydrase family protein</fullName>
    </submittedName>
</protein>
<name>A0A7C0XYP8_THELI</name>
<gene>
    <name evidence="1" type="ORF">ENF72_01260</name>
</gene>
<reference evidence="1" key="1">
    <citation type="journal article" date="2020" name="mSystems">
        <title>Genome- and Community-Level Interaction Insights into Carbon Utilization and Element Cycling Functions of Hydrothermarchaeota in Hydrothermal Sediment.</title>
        <authorList>
            <person name="Zhou Z."/>
            <person name="Liu Y."/>
            <person name="Xu W."/>
            <person name="Pan J."/>
            <person name="Luo Z.H."/>
            <person name="Li M."/>
        </authorList>
    </citation>
    <scope>NUCLEOTIDE SEQUENCE [LARGE SCALE GENOMIC DNA]</scope>
    <source>
        <strain evidence="1">HyVt-151</strain>
    </source>
</reference>
<dbReference type="EMBL" id="DQYG01000054">
    <property type="protein sequence ID" value="HDD31240.1"/>
    <property type="molecule type" value="Genomic_DNA"/>
</dbReference>
<evidence type="ECO:0000313" key="1">
    <source>
        <dbReference type="EMBL" id="HDD31240.1"/>
    </source>
</evidence>
<organism evidence="1">
    <name type="scientific">Thermococcus litoralis</name>
    <dbReference type="NCBI Taxonomy" id="2265"/>
    <lineage>
        <taxon>Archaea</taxon>
        <taxon>Methanobacteriati</taxon>
        <taxon>Methanobacteriota</taxon>
        <taxon>Thermococci</taxon>
        <taxon>Thermococcales</taxon>
        <taxon>Thermococcaceae</taxon>
        <taxon>Thermococcus</taxon>
    </lineage>
</organism>
<sequence length="51" mass="5855">GKEIPDYSLVVGVPGKVVRQLSEEEIEMTKKNAEVYIELAEMHIAKRKRIE</sequence>
<dbReference type="Gene3D" id="2.160.10.10">
    <property type="entry name" value="Hexapeptide repeat proteins"/>
    <property type="match status" value="1"/>
</dbReference>
<dbReference type="InterPro" id="IPR011004">
    <property type="entry name" value="Trimer_LpxA-like_sf"/>
</dbReference>